<keyword evidence="5" id="KW-1185">Reference proteome</keyword>
<dbReference type="CDD" id="cd00063">
    <property type="entry name" value="FN3"/>
    <property type="match status" value="9"/>
</dbReference>
<feature type="domain" description="Fibronectin type-III" evidence="3">
    <location>
        <begin position="428"/>
        <end position="524"/>
    </location>
</feature>
<dbReference type="Proteomes" id="UP000708148">
    <property type="component" value="Unassembled WGS sequence"/>
</dbReference>
<dbReference type="InterPro" id="IPR013783">
    <property type="entry name" value="Ig-like_fold"/>
</dbReference>
<gene>
    <name evidence="4" type="ORF">OSTQU699_LOCUS10420</name>
</gene>
<sequence length="1175" mass="123888">MHIAMGTSADPVGVLTRLEKPIFEGGVGECLRIREDDSRVGRPALGASGDDCVARTPGCSLENGGMASGGGEACEEGNKGGPGAEEGAEEGGEEGAGLAPVVFCAPADVSLIAKDSNKLTIQWGKSRRLEGPDPAGLAVRYTVETQQVDVPSGRETPNGEEAAALVNSDLWRAAAQTADSWAQIRGLRPGRYYAIRVAAAPRCDEPCLRLWVPAASAVAVFHTTPSAPGAPQPPQLTSRERTSLKFKWNVPESGGLNIIDFRLQLRPPPATAKDDVDEEGFAEIFCGLQRSFRATKLLPGVKYTARVKARNELGEGPWSLHSVFTTEASVPAMPEPPRQVHVSSASVSLQWDAPKDNGARIDLYTLEAWNEEDDCFRPVYCGQSPQCAISDLESGATYRFKVRAENQAGKSKWSGTTIVHIAPSAPGPPRMLSCQSSTKTSASFSWAPPRYTGGSEISCYEGEVMPLSRPAGKSTWTTVYSGQAHSCSVGSLTPGCTYQIRVRASNAAGWGPKSQCTKFTSEPGVPDKVPVPTVVSLGSTSLKVSWKAPAHDGGSNITGYQLQCCEARKVASDSASVFKGVYYGSLCSWEAGGLLPGKEYAFRVQAVNACGASSWSTVTKGTTKAGVPDIPTPPTVRESSSDSLTLCWIPPDGRGSTVSSYTVQLAQEGGRCNGFVSHEEHRKACAGSTEGMGSGNEAEPLLDHGAGVSAGGMCSSCDGGALDFSDVYTGSQVQCRVPGLHAGTTYRVRLRASNKAGSSQWSKAVAFKTQAAAPSSPRNLQATEVSTNSVHLCWEHPLCDNGSKVCMYALERLSQRSKKVAWVQEYQGQATSTSYTVAPLRNGCEYQFRVRAVNGCGAGPPSETLMVETAAAPPGAPEGPTFAQRTPTSVRVKWAPPDRENGAPVTQYRLEAAEAGGAFREVYSGYSTYHKVTGLAAGQQYLLRVRAVNAAGAGPWSEAMPVVMALAPPTPPTNLSVTSSMDNDGAIHGEGTALDIAWEHDDRASTPAATFEVEVCPSKGRGGQLRTSAVRRVVAERSCRVGSLPSETSFVVRVRAVGAKPSAHSKWAEAYSLTTPGLKRLRAPSPSESGSSGTTTVTSSSRSSKSTVSDLSDDSMASCARSSARSSPVKKGQLRLRPRPRKSVWKAVKTSVVTMVMVAVAVAALFVVLLNGGLG</sequence>
<evidence type="ECO:0000256" key="2">
    <source>
        <dbReference type="SAM" id="Phobius"/>
    </source>
</evidence>
<dbReference type="Pfam" id="PF00041">
    <property type="entry name" value="fn3"/>
    <property type="match status" value="6"/>
</dbReference>
<keyword evidence="2" id="KW-0472">Membrane</keyword>
<dbReference type="PANTHER" id="PTHR24099:SF11">
    <property type="entry name" value="FIBRONECTIN TYPE III DOMAIN-CONTAINING 3BA-RELATED"/>
    <property type="match status" value="1"/>
</dbReference>
<dbReference type="InterPro" id="IPR036116">
    <property type="entry name" value="FN3_sf"/>
</dbReference>
<evidence type="ECO:0000313" key="5">
    <source>
        <dbReference type="Proteomes" id="UP000708148"/>
    </source>
</evidence>
<feature type="transmembrane region" description="Helical" evidence="2">
    <location>
        <begin position="1152"/>
        <end position="1174"/>
    </location>
</feature>
<dbReference type="SUPFAM" id="SSF49265">
    <property type="entry name" value="Fibronectin type III"/>
    <property type="match status" value="5"/>
</dbReference>
<keyword evidence="2" id="KW-1133">Transmembrane helix</keyword>
<dbReference type="InterPro" id="IPR003961">
    <property type="entry name" value="FN3_dom"/>
</dbReference>
<feature type="domain" description="Fibronectin type-III" evidence="3">
    <location>
        <begin position="105"/>
        <end position="226"/>
    </location>
</feature>
<feature type="domain" description="Fibronectin type-III" evidence="3">
    <location>
        <begin position="230"/>
        <end position="329"/>
    </location>
</feature>
<feature type="domain" description="Fibronectin type-III" evidence="3">
    <location>
        <begin position="333"/>
        <end position="424"/>
    </location>
</feature>
<proteinExistence type="predicted"/>
<dbReference type="PROSITE" id="PS50853">
    <property type="entry name" value="FN3"/>
    <property type="match status" value="9"/>
</dbReference>
<reference evidence="4" key="1">
    <citation type="submission" date="2020-12" db="EMBL/GenBank/DDBJ databases">
        <authorList>
            <person name="Iha C."/>
        </authorList>
    </citation>
    <scope>NUCLEOTIDE SEQUENCE</scope>
</reference>
<organism evidence="4 5">
    <name type="scientific">Ostreobium quekettii</name>
    <dbReference type="NCBI Taxonomy" id="121088"/>
    <lineage>
        <taxon>Eukaryota</taxon>
        <taxon>Viridiplantae</taxon>
        <taxon>Chlorophyta</taxon>
        <taxon>core chlorophytes</taxon>
        <taxon>Ulvophyceae</taxon>
        <taxon>TCBD clade</taxon>
        <taxon>Bryopsidales</taxon>
        <taxon>Ostreobineae</taxon>
        <taxon>Ostreobiaceae</taxon>
        <taxon>Ostreobium</taxon>
    </lineage>
</organism>
<keyword evidence="2" id="KW-0812">Transmembrane</keyword>
<evidence type="ECO:0000256" key="1">
    <source>
        <dbReference type="SAM" id="MobiDB-lite"/>
    </source>
</evidence>
<dbReference type="PRINTS" id="PR00014">
    <property type="entry name" value="FNTYPEIII"/>
</dbReference>
<feature type="domain" description="Fibronectin type-III" evidence="3">
    <location>
        <begin position="971"/>
        <end position="1078"/>
    </location>
</feature>
<feature type="domain" description="Fibronectin type-III" evidence="3">
    <location>
        <begin position="525"/>
        <end position="626"/>
    </location>
</feature>
<comment type="caution">
    <text evidence="4">The sequence shown here is derived from an EMBL/GenBank/DDBJ whole genome shotgun (WGS) entry which is preliminary data.</text>
</comment>
<dbReference type="PANTHER" id="PTHR24099">
    <property type="entry name" value="E3 UBIQUITIN-PROTEIN LIGASE TRIM36-RELATED"/>
    <property type="match status" value="1"/>
</dbReference>
<dbReference type="EMBL" id="CAJHUC010003010">
    <property type="protein sequence ID" value="CAD7705065.1"/>
    <property type="molecule type" value="Genomic_DNA"/>
</dbReference>
<dbReference type="InterPro" id="IPR050617">
    <property type="entry name" value="E3_ligase_FN3/SPRY"/>
</dbReference>
<name>A0A8S1JBX2_9CHLO</name>
<dbReference type="AlphaFoldDB" id="A0A8S1JBX2"/>
<feature type="domain" description="Fibronectin type-III" evidence="3">
    <location>
        <begin position="630"/>
        <end position="772"/>
    </location>
</feature>
<dbReference type="Gene3D" id="2.60.40.10">
    <property type="entry name" value="Immunoglobulins"/>
    <property type="match status" value="9"/>
</dbReference>
<feature type="domain" description="Fibronectin type-III" evidence="3">
    <location>
        <begin position="876"/>
        <end position="969"/>
    </location>
</feature>
<dbReference type="OrthoDB" id="443915at2759"/>
<feature type="compositionally biased region" description="Low complexity" evidence="1">
    <location>
        <begin position="1085"/>
        <end position="1127"/>
    </location>
</feature>
<evidence type="ECO:0000259" key="3">
    <source>
        <dbReference type="PROSITE" id="PS50853"/>
    </source>
</evidence>
<accession>A0A8S1JBX2</accession>
<dbReference type="SMART" id="SM00060">
    <property type="entry name" value="FN3"/>
    <property type="match status" value="9"/>
</dbReference>
<feature type="compositionally biased region" description="Basic residues" evidence="1">
    <location>
        <begin position="1132"/>
        <end position="1141"/>
    </location>
</feature>
<feature type="domain" description="Fibronectin type-III" evidence="3">
    <location>
        <begin position="776"/>
        <end position="872"/>
    </location>
</feature>
<feature type="region of interest" description="Disordered" evidence="1">
    <location>
        <begin position="63"/>
        <end position="93"/>
    </location>
</feature>
<feature type="region of interest" description="Disordered" evidence="1">
    <location>
        <begin position="1078"/>
        <end position="1141"/>
    </location>
</feature>
<protein>
    <recommendedName>
        <fullName evidence="3">Fibronectin type-III domain-containing protein</fullName>
    </recommendedName>
</protein>
<evidence type="ECO:0000313" key="4">
    <source>
        <dbReference type="EMBL" id="CAD7705065.1"/>
    </source>
</evidence>